<keyword evidence="4" id="KW-1185">Reference proteome</keyword>
<feature type="region of interest" description="Disordered" evidence="1">
    <location>
        <begin position="245"/>
        <end position="285"/>
    </location>
</feature>
<reference evidence="3" key="2">
    <citation type="journal article" date="2023" name="Science">
        <title>Genomic signatures of disease resistance in endangered staghorn corals.</title>
        <authorList>
            <person name="Vollmer S.V."/>
            <person name="Selwyn J.D."/>
            <person name="Despard B.A."/>
            <person name="Roesel C.L."/>
        </authorList>
    </citation>
    <scope>NUCLEOTIDE SEQUENCE</scope>
    <source>
        <strain evidence="3">K2</strain>
    </source>
</reference>
<feature type="compositionally biased region" description="Basic and acidic residues" evidence="1">
    <location>
        <begin position="260"/>
        <end position="269"/>
    </location>
</feature>
<dbReference type="EMBL" id="JARQWQ010000028">
    <property type="protein sequence ID" value="KAK2562574.1"/>
    <property type="molecule type" value="Genomic_DNA"/>
</dbReference>
<feature type="domain" description="DUF6589" evidence="2">
    <location>
        <begin position="20"/>
        <end position="319"/>
    </location>
</feature>
<evidence type="ECO:0000259" key="2">
    <source>
        <dbReference type="Pfam" id="PF20231"/>
    </source>
</evidence>
<name>A0AAD9QJQ3_ACRCE</name>
<dbReference type="Pfam" id="PF20231">
    <property type="entry name" value="DUF6589"/>
    <property type="match status" value="1"/>
</dbReference>
<comment type="caution">
    <text evidence="3">The sequence shown here is derived from an EMBL/GenBank/DDBJ whole genome shotgun (WGS) entry which is preliminary data.</text>
</comment>
<reference evidence="3" key="1">
    <citation type="journal article" date="2023" name="G3 (Bethesda)">
        <title>Whole genome assembly and annotation of the endangered Caribbean coral Acropora cervicornis.</title>
        <authorList>
            <person name="Selwyn J.D."/>
            <person name="Vollmer S.V."/>
        </authorList>
    </citation>
    <scope>NUCLEOTIDE SEQUENCE</scope>
    <source>
        <strain evidence="3">K2</strain>
    </source>
</reference>
<evidence type="ECO:0000313" key="4">
    <source>
        <dbReference type="Proteomes" id="UP001249851"/>
    </source>
</evidence>
<gene>
    <name evidence="3" type="ORF">P5673_014256</name>
</gene>
<dbReference type="AlphaFoldDB" id="A0AAD9QJQ3"/>
<proteinExistence type="predicted"/>
<sequence>MDSTSCITFNSYHFYYLKVLLRIIFKNENKSEEMLDILKQIRGYSPNLENKEQKLKCNSIPIVGDQLTVERGVNVIEAVHNSFTPEEKLEGIHMEIADWHTAVTFLNRHYSPVSDGDKGTLFADRNLINRRNVTADVHSNWSHCKTFAILEIKARIIAAAMIILGMQNINDQPKHLSSFNAVKSVTDQERKHYLLKISGQIVDKFVLDQHSLNSFLDSIFSAQEKDHIVSNQNLTADGRIPCRQPGCNKSFKHNGKRRRDHDPPPDIPEKPAVSPTNPTKDSSSVSDDDVFNYNCSLLTQGLLFMNFLDATSEGDVHCLLPPAEAHRLVWNRTVNNKGGPGKNVALDLDMKHDNKDVKQAVKNLGSNVTEPAVRRISHGQQRSKTMLNCLDREILVKQRSGKHVSTANTKDLTTVINSLTEERVFHHSPGRHYKCIPNFARDPLSRLDMSNLFHWINKHKKNIDLGRKAR</sequence>
<dbReference type="Proteomes" id="UP001249851">
    <property type="component" value="Unassembled WGS sequence"/>
</dbReference>
<accession>A0AAD9QJQ3</accession>
<dbReference type="InterPro" id="IPR046496">
    <property type="entry name" value="DUF6589"/>
</dbReference>
<protein>
    <recommendedName>
        <fullName evidence="2">DUF6589 domain-containing protein</fullName>
    </recommendedName>
</protein>
<evidence type="ECO:0000313" key="3">
    <source>
        <dbReference type="EMBL" id="KAK2562574.1"/>
    </source>
</evidence>
<organism evidence="3 4">
    <name type="scientific">Acropora cervicornis</name>
    <name type="common">Staghorn coral</name>
    <dbReference type="NCBI Taxonomy" id="6130"/>
    <lineage>
        <taxon>Eukaryota</taxon>
        <taxon>Metazoa</taxon>
        <taxon>Cnidaria</taxon>
        <taxon>Anthozoa</taxon>
        <taxon>Hexacorallia</taxon>
        <taxon>Scleractinia</taxon>
        <taxon>Astrocoeniina</taxon>
        <taxon>Acroporidae</taxon>
        <taxon>Acropora</taxon>
    </lineage>
</organism>
<feature type="compositionally biased region" description="Basic residues" evidence="1">
    <location>
        <begin position="250"/>
        <end position="259"/>
    </location>
</feature>
<evidence type="ECO:0000256" key="1">
    <source>
        <dbReference type="SAM" id="MobiDB-lite"/>
    </source>
</evidence>